<keyword evidence="1" id="KW-0472">Membrane</keyword>
<evidence type="ECO:0000313" key="2">
    <source>
        <dbReference type="EMBL" id="AIE90990.1"/>
    </source>
</evidence>
<reference evidence="2" key="1">
    <citation type="journal article" date="2014" name="Genome Biol. Evol.">
        <title>Pangenome evidence for extensive interdomain horizontal transfer affecting lineage core and shell genes in uncultured planktonic thaumarchaeota and euryarchaeota.</title>
        <authorList>
            <person name="Deschamps P."/>
            <person name="Zivanovic Y."/>
            <person name="Moreira D."/>
            <person name="Rodriguez-Valera F."/>
            <person name="Lopez-Garcia P."/>
        </authorList>
    </citation>
    <scope>NUCLEOTIDE SEQUENCE</scope>
</reference>
<evidence type="ECO:0000256" key="1">
    <source>
        <dbReference type="SAM" id="Phobius"/>
    </source>
</evidence>
<accession>A0A075FHV5</accession>
<name>A0A075FHV5_9ARCH</name>
<feature type="transmembrane region" description="Helical" evidence="1">
    <location>
        <begin position="100"/>
        <end position="121"/>
    </location>
</feature>
<proteinExistence type="predicted"/>
<feature type="transmembrane region" description="Helical" evidence="1">
    <location>
        <begin position="68"/>
        <end position="88"/>
    </location>
</feature>
<sequence length="215" mass="23687">MVEGQSDREMEPMWPSLVALLAAGGLYAALPESLALGPRWLLVALVLFTLAPSEILHSRGHHKLCRPIGFFVISAVTIGMIVSVVLLVRAIPAHVVEPEQLLQSATALWVSNILVFAVWYWRLDAGGPHKRSMRDEHTHTSAAFLFPQMTLPRSKQEKWSPLFVDYLFLAFNTSTALSPTDVPVLSRWAKVLMMVQSAISLAVVALLAARAVNIL</sequence>
<feature type="transmembrane region" description="Helical" evidence="1">
    <location>
        <begin position="159"/>
        <end position="179"/>
    </location>
</feature>
<dbReference type="EMBL" id="KF900324">
    <property type="protein sequence ID" value="AIE90990.1"/>
    <property type="molecule type" value="Genomic_DNA"/>
</dbReference>
<feature type="transmembrane region" description="Helical" evidence="1">
    <location>
        <begin position="12"/>
        <end position="30"/>
    </location>
</feature>
<keyword evidence="1" id="KW-1133">Transmembrane helix</keyword>
<keyword evidence="1" id="KW-0812">Transmembrane</keyword>
<evidence type="ECO:0008006" key="3">
    <source>
        <dbReference type="Google" id="ProtNLM"/>
    </source>
</evidence>
<organism evidence="2">
    <name type="scientific">uncultured marine thaumarchaeote AD1000_100_C06</name>
    <dbReference type="NCBI Taxonomy" id="1455887"/>
    <lineage>
        <taxon>Archaea</taxon>
        <taxon>Nitrososphaerota</taxon>
        <taxon>environmental samples</taxon>
    </lineage>
</organism>
<feature type="transmembrane region" description="Helical" evidence="1">
    <location>
        <begin position="191"/>
        <end position="212"/>
    </location>
</feature>
<protein>
    <recommendedName>
        <fullName evidence="3">DUF1345 domain-containing protein</fullName>
    </recommendedName>
</protein>
<dbReference type="AlphaFoldDB" id="A0A075FHV5"/>
<feature type="transmembrane region" description="Helical" evidence="1">
    <location>
        <begin position="36"/>
        <end position="56"/>
    </location>
</feature>